<proteinExistence type="predicted"/>
<protein>
    <submittedName>
        <fullName evidence="1">Uncharacterized protein</fullName>
    </submittedName>
</protein>
<gene>
    <name evidence="1" type="ORF">BOM_1039</name>
</gene>
<dbReference type="EMBL" id="CP004223">
    <property type="protein sequence ID" value="AHH05582.1"/>
    <property type="molecule type" value="Genomic_DNA"/>
</dbReference>
<keyword evidence="1" id="KW-0614">Plasmid</keyword>
<geneLocation type="plasmid" evidence="1">
    <name>unnamed</name>
</geneLocation>
<accession>W5SF65</accession>
<evidence type="ECO:0000313" key="1">
    <source>
        <dbReference type="EMBL" id="AHH05582.1"/>
    </source>
</evidence>
<dbReference type="HOGENOM" id="CLU_3248091_0_0_12"/>
<sequence length="42" mass="5140">MVPCFSKNIKTGILGFELIEEDIKKDNKKIYREFIRQDFFER</sequence>
<dbReference type="AlphaFoldDB" id="W5SF65"/>
<organism evidence="1">
    <name type="scientific">Borrelia miyamotoi FR64b</name>
    <dbReference type="NCBI Taxonomy" id="1292392"/>
    <lineage>
        <taxon>Bacteria</taxon>
        <taxon>Pseudomonadati</taxon>
        <taxon>Spirochaetota</taxon>
        <taxon>Spirochaetia</taxon>
        <taxon>Spirochaetales</taxon>
        <taxon>Borreliaceae</taxon>
        <taxon>Borrelia</taxon>
    </lineage>
</organism>
<reference evidence="1" key="1">
    <citation type="submission" date="2013-02" db="EMBL/GenBank/DDBJ databases">
        <title>Comparative genomics of Borrelia species.</title>
        <authorList>
            <person name="Schwan T.G."/>
            <person name="Raffel S.J."/>
            <person name="Porcella S.F."/>
        </authorList>
    </citation>
    <scope>NUCLEOTIDE SEQUENCE</scope>
    <source>
        <strain evidence="1">FR64b</strain>
        <plasmid evidence="1">unnamed</plasmid>
    </source>
</reference>
<name>W5SF65_9SPIR</name>